<evidence type="ECO:0000313" key="2">
    <source>
        <dbReference type="Proteomes" id="UP000555448"/>
    </source>
</evidence>
<dbReference type="EMBL" id="JACHLR010000007">
    <property type="protein sequence ID" value="MBB4858601.1"/>
    <property type="molecule type" value="Genomic_DNA"/>
</dbReference>
<organism evidence="1 2">
    <name type="scientific">Novosphingobium chloroacetimidivorans</name>
    <dbReference type="NCBI Taxonomy" id="1428314"/>
    <lineage>
        <taxon>Bacteria</taxon>
        <taxon>Pseudomonadati</taxon>
        <taxon>Pseudomonadota</taxon>
        <taxon>Alphaproteobacteria</taxon>
        <taxon>Sphingomonadales</taxon>
        <taxon>Sphingomonadaceae</taxon>
        <taxon>Novosphingobium</taxon>
    </lineage>
</organism>
<dbReference type="Proteomes" id="UP000555448">
    <property type="component" value="Unassembled WGS sequence"/>
</dbReference>
<accession>A0A7W7K9V7</accession>
<gene>
    <name evidence="1" type="ORF">HNO88_001927</name>
</gene>
<proteinExistence type="predicted"/>
<protein>
    <submittedName>
        <fullName evidence="1">Uncharacterized protein</fullName>
    </submittedName>
</protein>
<evidence type="ECO:0000313" key="1">
    <source>
        <dbReference type="EMBL" id="MBB4858601.1"/>
    </source>
</evidence>
<reference evidence="1 2" key="1">
    <citation type="submission" date="2020-08" db="EMBL/GenBank/DDBJ databases">
        <title>Functional genomics of gut bacteria from endangered species of beetles.</title>
        <authorList>
            <person name="Carlos-Shanley C."/>
        </authorList>
    </citation>
    <scope>NUCLEOTIDE SEQUENCE [LARGE SCALE GENOMIC DNA]</scope>
    <source>
        <strain evidence="1 2">S00245</strain>
    </source>
</reference>
<name>A0A7W7K9V7_9SPHN</name>
<sequence length="61" mass="7315">MIDHVLVCIEHRRPENLGDRVAPGFTKTWRLDPPQFHIMGRPSKARPSRAQEMRRMWRVFC</sequence>
<keyword evidence="2" id="KW-1185">Reference proteome</keyword>
<dbReference type="AlphaFoldDB" id="A0A7W7K9V7"/>
<comment type="caution">
    <text evidence="1">The sequence shown here is derived from an EMBL/GenBank/DDBJ whole genome shotgun (WGS) entry which is preliminary data.</text>
</comment>